<gene>
    <name evidence="2" type="ORF">JHE00_26005</name>
</gene>
<proteinExistence type="predicted"/>
<protein>
    <submittedName>
        <fullName evidence="2">Uncharacterized protein</fullName>
    </submittedName>
</protein>
<sequence>MNGDGRASAVLALCCVLVACEDAARQELDAVGSGEEHPDGQDLLVGVSPV</sequence>
<feature type="compositionally biased region" description="Basic and acidic residues" evidence="1">
    <location>
        <begin position="30"/>
        <end position="40"/>
    </location>
</feature>
<name>A0A934V6R2_9PSEU</name>
<accession>A0A934V6R2</accession>
<evidence type="ECO:0000256" key="1">
    <source>
        <dbReference type="SAM" id="MobiDB-lite"/>
    </source>
</evidence>
<evidence type="ECO:0000313" key="3">
    <source>
        <dbReference type="Proteomes" id="UP000635245"/>
    </source>
</evidence>
<dbReference type="RefSeq" id="WP_200322852.1">
    <property type="nucleotide sequence ID" value="NZ_JAENJH010000008.1"/>
</dbReference>
<dbReference type="PROSITE" id="PS51257">
    <property type="entry name" value="PROKAR_LIPOPROTEIN"/>
    <property type="match status" value="1"/>
</dbReference>
<reference evidence="2" key="1">
    <citation type="submission" date="2020-12" db="EMBL/GenBank/DDBJ databases">
        <title>Prauserella sp. ASG 168, a novel actinomycete isolated from cave rock.</title>
        <authorList>
            <person name="Suriyachadkun C."/>
        </authorList>
    </citation>
    <scope>NUCLEOTIDE SEQUENCE</scope>
    <source>
        <strain evidence="2">ASG 168</strain>
    </source>
</reference>
<evidence type="ECO:0000313" key="2">
    <source>
        <dbReference type="EMBL" id="MBK1787797.1"/>
    </source>
</evidence>
<dbReference type="AlphaFoldDB" id="A0A934V6R2"/>
<dbReference type="EMBL" id="JAENJH010000008">
    <property type="protein sequence ID" value="MBK1787797.1"/>
    <property type="molecule type" value="Genomic_DNA"/>
</dbReference>
<feature type="region of interest" description="Disordered" evidence="1">
    <location>
        <begin position="30"/>
        <end position="50"/>
    </location>
</feature>
<dbReference type="Proteomes" id="UP000635245">
    <property type="component" value="Unassembled WGS sequence"/>
</dbReference>
<organism evidence="2 3">
    <name type="scientific">Prauserella cavernicola</name>
    <dbReference type="NCBI Taxonomy" id="2800127"/>
    <lineage>
        <taxon>Bacteria</taxon>
        <taxon>Bacillati</taxon>
        <taxon>Actinomycetota</taxon>
        <taxon>Actinomycetes</taxon>
        <taxon>Pseudonocardiales</taxon>
        <taxon>Pseudonocardiaceae</taxon>
        <taxon>Prauserella</taxon>
    </lineage>
</organism>
<keyword evidence="3" id="KW-1185">Reference proteome</keyword>
<comment type="caution">
    <text evidence="2">The sequence shown here is derived from an EMBL/GenBank/DDBJ whole genome shotgun (WGS) entry which is preliminary data.</text>
</comment>